<proteinExistence type="predicted"/>
<dbReference type="AlphaFoldDB" id="A0A1H8U473"/>
<dbReference type="Pfam" id="PF13444">
    <property type="entry name" value="Acetyltransf_5"/>
    <property type="match status" value="1"/>
</dbReference>
<dbReference type="SUPFAM" id="SSF55729">
    <property type="entry name" value="Acyl-CoA N-acyltransferases (Nat)"/>
    <property type="match status" value="1"/>
</dbReference>
<dbReference type="OrthoDB" id="582214at2"/>
<organism evidence="1 2">
    <name type="scientific">Aquisalimonas asiatica</name>
    <dbReference type="NCBI Taxonomy" id="406100"/>
    <lineage>
        <taxon>Bacteria</taxon>
        <taxon>Pseudomonadati</taxon>
        <taxon>Pseudomonadota</taxon>
        <taxon>Gammaproteobacteria</taxon>
        <taxon>Chromatiales</taxon>
        <taxon>Ectothiorhodospiraceae</taxon>
        <taxon>Aquisalimonas</taxon>
    </lineage>
</organism>
<dbReference type="NCBIfam" id="TIGR03694">
    <property type="entry name" value="exosort_acyl"/>
    <property type="match status" value="1"/>
</dbReference>
<sequence>MDADTLAASFHSFFRVSLATSPEERERLARVRYEVYCREFGYEREEDCPNGMETDEHDEHAIHGQVVHLSTNSLAGCVRLISPRRDEPLPLETVWQGSLNHRSRSPAVMQREDICEISRLAVPRAFRRRPNERETPIGDIQGLAFSSEEIRTFPMISVGLFLTAISLANACNRPNIFAIMEPRLARLLSRSGLHFMRIGDIKDYHGHRAPYHLHHDDAMLHLRQELHCLYDDITNRLSEDLAILDHV</sequence>
<dbReference type="EMBL" id="FOEG01000005">
    <property type="protein sequence ID" value="SEO97643.1"/>
    <property type="molecule type" value="Genomic_DNA"/>
</dbReference>
<dbReference type="Proteomes" id="UP000199657">
    <property type="component" value="Unassembled WGS sequence"/>
</dbReference>
<dbReference type="STRING" id="406100.SAMN04488052_105145"/>
<evidence type="ECO:0000313" key="1">
    <source>
        <dbReference type="EMBL" id="SEO97643.1"/>
    </source>
</evidence>
<accession>A0A1H8U473</accession>
<dbReference type="InterPro" id="IPR016181">
    <property type="entry name" value="Acyl_CoA_acyltransferase"/>
</dbReference>
<evidence type="ECO:0000313" key="2">
    <source>
        <dbReference type="Proteomes" id="UP000199657"/>
    </source>
</evidence>
<protein>
    <submittedName>
        <fullName evidence="1">N-acyl amino acid synthase, PEP-CTERM/exosortase system-associated</fullName>
    </submittedName>
</protein>
<dbReference type="Gene3D" id="3.40.630.30">
    <property type="match status" value="1"/>
</dbReference>
<dbReference type="InterPro" id="IPR022484">
    <property type="entry name" value="PEP-CTERM/exosrtase_acylTfrase"/>
</dbReference>
<dbReference type="RefSeq" id="WP_091644455.1">
    <property type="nucleotide sequence ID" value="NZ_FOEG01000005.1"/>
</dbReference>
<name>A0A1H8U473_9GAMM</name>
<reference evidence="1 2" key="1">
    <citation type="submission" date="2016-10" db="EMBL/GenBank/DDBJ databases">
        <authorList>
            <person name="de Groot N.N."/>
        </authorList>
    </citation>
    <scope>NUCLEOTIDE SEQUENCE [LARGE SCALE GENOMIC DNA]</scope>
    <source>
        <strain evidence="1 2">CGMCC 1.6291</strain>
    </source>
</reference>
<gene>
    <name evidence="1" type="ORF">SAMN04488052_105145</name>
</gene>
<keyword evidence="2" id="KW-1185">Reference proteome</keyword>